<protein>
    <submittedName>
        <fullName evidence="1">Uncharacterized protein</fullName>
    </submittedName>
</protein>
<dbReference type="Proteomes" id="UP000315295">
    <property type="component" value="Unassembled WGS sequence"/>
</dbReference>
<comment type="caution">
    <text evidence="1">The sequence shown here is derived from an EMBL/GenBank/DDBJ whole genome shotgun (WGS) entry which is preliminary data.</text>
</comment>
<keyword evidence="2" id="KW-1185">Reference proteome</keyword>
<reference evidence="1 2" key="1">
    <citation type="journal article" date="2019" name="G3 (Bethesda)">
        <title>Sequencing of a Wild Apple (Malus baccata) Genome Unravels the Differences Between Cultivated and Wild Apple Species Regarding Disease Resistance and Cold Tolerance.</title>
        <authorList>
            <person name="Chen X."/>
        </authorList>
    </citation>
    <scope>NUCLEOTIDE SEQUENCE [LARGE SCALE GENOMIC DNA]</scope>
    <source>
        <strain evidence="2">cv. Shandingzi</strain>
        <tissue evidence="1">Leaves</tissue>
    </source>
</reference>
<proteinExistence type="predicted"/>
<name>A0A540MXE4_MALBA</name>
<dbReference type="Pfam" id="PF14223">
    <property type="entry name" value="Retrotran_gag_2"/>
    <property type="match status" value="1"/>
</dbReference>
<organism evidence="1 2">
    <name type="scientific">Malus baccata</name>
    <name type="common">Siberian crab apple</name>
    <name type="synonym">Pyrus baccata</name>
    <dbReference type="NCBI Taxonomy" id="106549"/>
    <lineage>
        <taxon>Eukaryota</taxon>
        <taxon>Viridiplantae</taxon>
        <taxon>Streptophyta</taxon>
        <taxon>Embryophyta</taxon>
        <taxon>Tracheophyta</taxon>
        <taxon>Spermatophyta</taxon>
        <taxon>Magnoliopsida</taxon>
        <taxon>eudicotyledons</taxon>
        <taxon>Gunneridae</taxon>
        <taxon>Pentapetalae</taxon>
        <taxon>rosids</taxon>
        <taxon>fabids</taxon>
        <taxon>Rosales</taxon>
        <taxon>Rosaceae</taxon>
        <taxon>Amygdaloideae</taxon>
        <taxon>Maleae</taxon>
        <taxon>Malus</taxon>
    </lineage>
</organism>
<evidence type="ECO:0000313" key="2">
    <source>
        <dbReference type="Proteomes" id="UP000315295"/>
    </source>
</evidence>
<dbReference type="EMBL" id="VIEB01000162">
    <property type="protein sequence ID" value="TQE03020.1"/>
    <property type="molecule type" value="Genomic_DNA"/>
</dbReference>
<gene>
    <name evidence="1" type="ORF">C1H46_011384</name>
</gene>
<evidence type="ECO:0000313" key="1">
    <source>
        <dbReference type="EMBL" id="TQE03020.1"/>
    </source>
</evidence>
<accession>A0A540MXE4</accession>
<sequence>MCSSTNVIDHQFKLKHFLKASPFQLFRSMAAASSTKIVPQILEGEDDYKDWSVRVKTYLLSKDLWDVVESEPPEQEGVGDFKAWRKNNAEALHAIQLSCGPRTFPSIRDKANTKAAWDTLETLFNREKRRLSMAAAINPIENTGICYENQSIKYI</sequence>
<dbReference type="AlphaFoldDB" id="A0A540MXE4"/>